<proteinExistence type="predicted"/>
<accession>A0A7X2P867</accession>
<gene>
    <name evidence="3" type="ORF">FYJ60_06865</name>
</gene>
<evidence type="ECO:0000313" key="3">
    <source>
        <dbReference type="EMBL" id="MST82032.1"/>
    </source>
</evidence>
<comment type="caution">
    <text evidence="3">The sequence shown here is derived from an EMBL/GenBank/DDBJ whole genome shotgun (WGS) entry which is preliminary data.</text>
</comment>
<evidence type="ECO:0008006" key="5">
    <source>
        <dbReference type="Google" id="ProtNLM"/>
    </source>
</evidence>
<evidence type="ECO:0000313" key="4">
    <source>
        <dbReference type="Proteomes" id="UP000466864"/>
    </source>
</evidence>
<evidence type="ECO:0000256" key="1">
    <source>
        <dbReference type="SAM" id="MobiDB-lite"/>
    </source>
</evidence>
<feature type="compositionally biased region" description="Basic and acidic residues" evidence="1">
    <location>
        <begin position="1"/>
        <end position="36"/>
    </location>
</feature>
<dbReference type="Proteomes" id="UP000466864">
    <property type="component" value="Unassembled WGS sequence"/>
</dbReference>
<organism evidence="3 4">
    <name type="scientific">Bilifractor porci</name>
    <dbReference type="NCBI Taxonomy" id="2606636"/>
    <lineage>
        <taxon>Bacteria</taxon>
        <taxon>Bacillati</taxon>
        <taxon>Bacillota</taxon>
        <taxon>Clostridia</taxon>
        <taxon>Lachnospirales</taxon>
        <taxon>Lachnospiraceae</taxon>
        <taxon>Bilifractor</taxon>
    </lineage>
</organism>
<evidence type="ECO:0000256" key="2">
    <source>
        <dbReference type="SAM" id="Phobius"/>
    </source>
</evidence>
<keyword evidence="4" id="KW-1185">Reference proteome</keyword>
<name>A0A7X2P867_9FIRM</name>
<sequence>MRYEEDGNAVRKIEEPWPEERPEKRKRAPREVSERTKRNRIRAESMSAGYVLFLSLVCAATVFLCIHYLQLRETLTNQEEKIASMRTSLSNLQADNDASYRQVIAGIDVNDIKATAINKLGMHYATESQIKYYDAADESYVRQYVSVPGTDS</sequence>
<keyword evidence="2" id="KW-0472">Membrane</keyword>
<dbReference type="EMBL" id="VUMV01000004">
    <property type="protein sequence ID" value="MST82032.1"/>
    <property type="molecule type" value="Genomic_DNA"/>
</dbReference>
<feature type="region of interest" description="Disordered" evidence="1">
    <location>
        <begin position="1"/>
        <end position="37"/>
    </location>
</feature>
<feature type="transmembrane region" description="Helical" evidence="2">
    <location>
        <begin position="47"/>
        <end position="69"/>
    </location>
</feature>
<dbReference type="RefSeq" id="WP_154457946.1">
    <property type="nucleotide sequence ID" value="NZ_VUMV01000004.1"/>
</dbReference>
<keyword evidence="2" id="KW-1133">Transmembrane helix</keyword>
<dbReference type="AlphaFoldDB" id="A0A7X2P867"/>
<reference evidence="3 4" key="1">
    <citation type="submission" date="2019-08" db="EMBL/GenBank/DDBJ databases">
        <title>In-depth cultivation of the pig gut microbiome towards novel bacterial diversity and tailored functional studies.</title>
        <authorList>
            <person name="Wylensek D."/>
            <person name="Hitch T.C.A."/>
            <person name="Clavel T."/>
        </authorList>
    </citation>
    <scope>NUCLEOTIDE SEQUENCE [LARGE SCALE GENOMIC DNA]</scope>
    <source>
        <strain evidence="3 4">Oil+RF-744-WCA-WT-13</strain>
    </source>
</reference>
<protein>
    <recommendedName>
        <fullName evidence="5">Cell division protein FtsL</fullName>
    </recommendedName>
</protein>
<keyword evidence="2" id="KW-0812">Transmembrane</keyword>